<feature type="transmembrane region" description="Helical" evidence="12">
    <location>
        <begin position="225"/>
        <end position="256"/>
    </location>
</feature>
<dbReference type="EMBL" id="POUN01000002">
    <property type="protein sequence ID" value="PNF81390.1"/>
    <property type="molecule type" value="Genomic_DNA"/>
</dbReference>
<comment type="caution">
    <text evidence="14">The sequence shown here is derived from an EMBL/GenBank/DDBJ whole genome shotgun (WGS) entry which is preliminary data.</text>
</comment>
<evidence type="ECO:0000256" key="6">
    <source>
        <dbReference type="ARBA" id="ARBA00022538"/>
    </source>
</evidence>
<feature type="transmembrane region" description="Helical" evidence="12">
    <location>
        <begin position="335"/>
        <end position="357"/>
    </location>
</feature>
<keyword evidence="2 12" id="KW-0813">Transport</keyword>
<organism evidence="14 15">
    <name type="scientific">Stutzerimonas stutzeri</name>
    <name type="common">Pseudomonas stutzeri</name>
    <dbReference type="NCBI Taxonomy" id="316"/>
    <lineage>
        <taxon>Bacteria</taxon>
        <taxon>Pseudomonadati</taxon>
        <taxon>Pseudomonadota</taxon>
        <taxon>Gammaproteobacteria</taxon>
        <taxon>Pseudomonadales</taxon>
        <taxon>Pseudomonadaceae</taxon>
        <taxon>Stutzerimonas</taxon>
    </lineage>
</organism>
<dbReference type="InterPro" id="IPR036318">
    <property type="entry name" value="FAD-bd_PCMH-like_sf"/>
</dbReference>
<keyword evidence="10 12" id="KW-0406">Ion transport</keyword>
<evidence type="ECO:0000259" key="13">
    <source>
        <dbReference type="PROSITE" id="PS51202"/>
    </source>
</evidence>
<dbReference type="Proteomes" id="UP000235925">
    <property type="component" value="Unassembled WGS sequence"/>
</dbReference>
<dbReference type="SUPFAM" id="SSF116726">
    <property type="entry name" value="TrkA C-terminal domain-like"/>
    <property type="match status" value="1"/>
</dbReference>
<dbReference type="PANTHER" id="PTHR32507:SF7">
    <property type="entry name" value="K(+)_H(+) ANTIPORTER NHAP2"/>
    <property type="match status" value="1"/>
</dbReference>
<dbReference type="GO" id="GO:0050660">
    <property type="term" value="F:flavin adenine dinucleotide binding"/>
    <property type="evidence" value="ECO:0007669"/>
    <property type="project" value="InterPro"/>
</dbReference>
<feature type="transmembrane region" description="Helical" evidence="12">
    <location>
        <begin position="95"/>
        <end position="115"/>
    </location>
</feature>
<dbReference type="Pfam" id="PF00999">
    <property type="entry name" value="Na_H_Exchanger"/>
    <property type="match status" value="1"/>
</dbReference>
<feature type="transmembrane region" description="Helical" evidence="12">
    <location>
        <begin position="363"/>
        <end position="385"/>
    </location>
</feature>
<dbReference type="InterPro" id="IPR023729">
    <property type="entry name" value="NhaP2"/>
</dbReference>
<evidence type="ECO:0000256" key="3">
    <source>
        <dbReference type="ARBA" id="ARBA00022449"/>
    </source>
</evidence>
<keyword evidence="8 12" id="KW-0630">Potassium</keyword>
<comment type="function">
    <text evidence="12">K(+)/H(+) antiporter that extrudes potassium in exchange for external protons and maintains the internal concentration of potassium under toxic levels.</text>
</comment>
<dbReference type="InterPro" id="IPR036721">
    <property type="entry name" value="RCK_C_sf"/>
</dbReference>
<keyword evidence="7 12" id="KW-0812">Transmembrane</keyword>
<dbReference type="Gene3D" id="3.30.465.10">
    <property type="match status" value="1"/>
</dbReference>
<accession>A0A2N8S436</accession>
<keyword evidence="6 12" id="KW-0633">Potassium transport</keyword>
<dbReference type="Pfam" id="PF03471">
    <property type="entry name" value="CorC_HlyC"/>
    <property type="match status" value="1"/>
</dbReference>
<dbReference type="OrthoDB" id="9810759at2"/>
<dbReference type="GO" id="GO:0006884">
    <property type="term" value="P:cell volume homeostasis"/>
    <property type="evidence" value="ECO:0007669"/>
    <property type="project" value="InterPro"/>
</dbReference>
<dbReference type="GO" id="GO:0005886">
    <property type="term" value="C:plasma membrane"/>
    <property type="evidence" value="ECO:0007669"/>
    <property type="project" value="UniProtKB-SubCell"/>
</dbReference>
<name>A0A2N8S436_STUST</name>
<evidence type="ECO:0000256" key="12">
    <source>
        <dbReference type="HAMAP-Rule" id="MF_01075"/>
    </source>
</evidence>
<keyword evidence="9 12" id="KW-1133">Transmembrane helix</keyword>
<feature type="transmembrane region" description="Helical" evidence="12">
    <location>
        <begin position="268"/>
        <end position="290"/>
    </location>
</feature>
<gene>
    <name evidence="12" type="primary">nhaP2</name>
    <name evidence="14" type="ORF">CXK92_06025</name>
</gene>
<dbReference type="Pfam" id="PF02080">
    <property type="entry name" value="TrkA_C"/>
    <property type="match status" value="1"/>
</dbReference>
<dbReference type="HAMAP" id="MF_01075">
    <property type="entry name" value="NhaP2"/>
    <property type="match status" value="1"/>
</dbReference>
<comment type="similarity">
    <text evidence="12">Belongs to the monovalent cation:proton antiporter 1 (CPA1) transporter (TC 2.A.36) family. NhaP2 subfamily.</text>
</comment>
<evidence type="ECO:0000256" key="10">
    <source>
        <dbReference type="ARBA" id="ARBA00023065"/>
    </source>
</evidence>
<evidence type="ECO:0000256" key="11">
    <source>
        <dbReference type="ARBA" id="ARBA00023136"/>
    </source>
</evidence>
<comment type="subcellular location">
    <subcellularLocation>
        <location evidence="1 12">Cell membrane</location>
        <topology evidence="1 12">Multi-pass membrane protein</topology>
    </subcellularLocation>
</comment>
<feature type="domain" description="RCK C-terminal" evidence="13">
    <location>
        <begin position="403"/>
        <end position="485"/>
    </location>
</feature>
<reference evidence="14 15" key="1">
    <citation type="submission" date="2018-01" db="EMBL/GenBank/DDBJ databases">
        <title>Denitrification phenotypes of diverse strains of Pseudomonas stutzeri.</title>
        <authorList>
            <person name="Milligan D.A."/>
            <person name="Bergaust L."/>
            <person name="Bakken L.R."/>
            <person name="Frostegard A."/>
        </authorList>
    </citation>
    <scope>NUCLEOTIDE SEQUENCE [LARGE SCALE GENOMIC DNA]</scope>
    <source>
        <strain evidence="14 15">KC</strain>
    </source>
</reference>
<dbReference type="SUPFAM" id="SSF56176">
    <property type="entry name" value="FAD-binding/transporter-associated domain-like"/>
    <property type="match status" value="1"/>
</dbReference>
<feature type="transmembrane region" description="Helical" evidence="12">
    <location>
        <begin position="53"/>
        <end position="74"/>
    </location>
</feature>
<dbReference type="Gene3D" id="3.30.70.1450">
    <property type="entry name" value="Regulator of K+ conductance, C-terminal domain"/>
    <property type="match status" value="1"/>
</dbReference>
<dbReference type="NCBIfam" id="NF003715">
    <property type="entry name" value="PRK05326.1-2"/>
    <property type="match status" value="1"/>
</dbReference>
<evidence type="ECO:0000256" key="5">
    <source>
        <dbReference type="ARBA" id="ARBA00022519"/>
    </source>
</evidence>
<feature type="transmembrane region" description="Helical" evidence="12">
    <location>
        <begin position="195"/>
        <end position="213"/>
    </location>
</feature>
<feature type="transmembrane region" description="Helical" evidence="12">
    <location>
        <begin position="302"/>
        <end position="323"/>
    </location>
</feature>
<dbReference type="NCBIfam" id="NF003716">
    <property type="entry name" value="PRK05326.1-3"/>
    <property type="match status" value="1"/>
</dbReference>
<dbReference type="NCBIfam" id="NF003714">
    <property type="entry name" value="PRK05326.1-1"/>
    <property type="match status" value="1"/>
</dbReference>
<sequence>MDLGNLNHLFFIGALLVAASILMSSLSNRLGVPILVIFLAVGMLAGVDGVGGIVFGDYQLAFVISNLALAVILLDGGMRTRTATFRVALKPAFSLATLGVAITSGLTGLAAAWLFDLPLLQGLLIGAIVGSTDAAVVFNLLNGKGLNERVGSTLEIESGSNDPMAMFLTVALIDMLLAGRTSFGWDFLLTLLQQFGIGTVLGLLGGWLLLQLINRLSVADGLYPLLAVAGGLMIFALSGAIGGSGILAIYVCGLLLGNRPIRNRHGILHMFDGLAWLSQISMFLVLGLLLTPSELLPIALPALALSLWMILFARPLAVFVSLLPFRSFHMRERLFISWIGLRGAVPVILAVFPLMAGLENAQLFFNVAFFIVLVSLLLQGSTLAWTAKKAKVEVPPSPMPVSRSGLQVHTTSQWEMFVYRLSASKWCVGAALRELKMPPGTRIAALFRGKELLHPSGSTRLQVDDILCVIGHDEDLPALGKLFSQAPKRGQDLRFFGDFILEADAQLSAIAALYGLKLGDVDGNQTIGAFMAEQVSGNPVVGDQVEWNGLTWTVAAMEAGEVRKVGLKFPEGDKPGPQLMF</sequence>
<feature type="transmembrane region" description="Helical" evidence="12">
    <location>
        <begin position="30"/>
        <end position="47"/>
    </location>
</feature>
<evidence type="ECO:0000256" key="7">
    <source>
        <dbReference type="ARBA" id="ARBA00022692"/>
    </source>
</evidence>
<dbReference type="PANTHER" id="PTHR32507">
    <property type="entry name" value="NA(+)/H(+) ANTIPORTER 1"/>
    <property type="match status" value="1"/>
</dbReference>
<dbReference type="AlphaFoldDB" id="A0A2N8S436"/>
<feature type="transmembrane region" description="Helical" evidence="12">
    <location>
        <begin position="6"/>
        <end position="23"/>
    </location>
</feature>
<dbReference type="PROSITE" id="PS51202">
    <property type="entry name" value="RCK_C"/>
    <property type="match status" value="1"/>
</dbReference>
<dbReference type="InterPro" id="IPR006037">
    <property type="entry name" value="RCK_C"/>
</dbReference>
<comment type="catalytic activity">
    <reaction evidence="12">
        <text>K(+)(in) + H(+)(out) = K(+)(out) + H(+)(in)</text>
        <dbReference type="Rhea" id="RHEA:29467"/>
        <dbReference type="ChEBI" id="CHEBI:15378"/>
        <dbReference type="ChEBI" id="CHEBI:29103"/>
    </reaction>
</comment>
<evidence type="ECO:0000256" key="2">
    <source>
        <dbReference type="ARBA" id="ARBA00022448"/>
    </source>
</evidence>
<keyword evidence="4 12" id="KW-1003">Cell membrane</keyword>
<protein>
    <recommendedName>
        <fullName evidence="12">K(+)/H(+) antiporter NhaP2</fullName>
    </recommendedName>
    <alternativeName>
        <fullName evidence="12">Potassium/proton antiporter NhaP2</fullName>
    </alternativeName>
</protein>
<dbReference type="InterPro" id="IPR005170">
    <property type="entry name" value="Transptr-assoc_dom"/>
</dbReference>
<dbReference type="GO" id="GO:0015386">
    <property type="term" value="F:potassium:proton antiporter activity"/>
    <property type="evidence" value="ECO:0007669"/>
    <property type="project" value="UniProtKB-UniRule"/>
</dbReference>
<keyword evidence="11 12" id="KW-0472">Membrane</keyword>
<evidence type="ECO:0000256" key="1">
    <source>
        <dbReference type="ARBA" id="ARBA00004651"/>
    </source>
</evidence>
<evidence type="ECO:0000256" key="4">
    <source>
        <dbReference type="ARBA" id="ARBA00022475"/>
    </source>
</evidence>
<keyword evidence="5" id="KW-0997">Cell inner membrane</keyword>
<dbReference type="Gene3D" id="1.20.1530.20">
    <property type="match status" value="1"/>
</dbReference>
<evidence type="ECO:0000313" key="14">
    <source>
        <dbReference type="EMBL" id="PNF81390.1"/>
    </source>
</evidence>
<proteinExistence type="inferred from homology"/>
<evidence type="ECO:0000256" key="9">
    <source>
        <dbReference type="ARBA" id="ARBA00022989"/>
    </source>
</evidence>
<dbReference type="InterPro" id="IPR016169">
    <property type="entry name" value="FAD-bd_PCMH_sub2"/>
</dbReference>
<evidence type="ECO:0000256" key="8">
    <source>
        <dbReference type="ARBA" id="ARBA00022958"/>
    </source>
</evidence>
<dbReference type="SMART" id="SM01091">
    <property type="entry name" value="CorC_HlyC"/>
    <property type="match status" value="1"/>
</dbReference>
<dbReference type="InterPro" id="IPR038770">
    <property type="entry name" value="Na+/solute_symporter_sf"/>
</dbReference>
<evidence type="ECO:0000313" key="15">
    <source>
        <dbReference type="Proteomes" id="UP000235925"/>
    </source>
</evidence>
<keyword evidence="3 12" id="KW-0050">Antiport</keyword>
<dbReference type="RefSeq" id="WP_102824158.1">
    <property type="nucleotide sequence ID" value="NZ_CP139348.1"/>
</dbReference>
<dbReference type="InterPro" id="IPR006153">
    <property type="entry name" value="Cation/H_exchanger_TM"/>
</dbReference>